<dbReference type="Gene3D" id="1.10.260.40">
    <property type="entry name" value="lambda repressor-like DNA-binding domains"/>
    <property type="match status" value="1"/>
</dbReference>
<dbReference type="InterPro" id="IPR010982">
    <property type="entry name" value="Lambda_DNA-bd_dom_sf"/>
</dbReference>
<gene>
    <name evidence="2" type="ORF">E3D00_05500</name>
</gene>
<dbReference type="CDD" id="cd00093">
    <property type="entry name" value="HTH_XRE"/>
    <property type="match status" value="1"/>
</dbReference>
<dbReference type="Pfam" id="PF01381">
    <property type="entry name" value="HTH_3"/>
    <property type="match status" value="1"/>
</dbReference>
<dbReference type="PANTHER" id="PTHR43236">
    <property type="entry name" value="ANTITOXIN HIGA1"/>
    <property type="match status" value="1"/>
</dbReference>
<reference evidence="2 3" key="1">
    <citation type="submission" date="2019-03" db="EMBL/GenBank/DDBJ databases">
        <title>The complete genome sequence of Swingsia samuiensis NBRC107927(T).</title>
        <authorList>
            <person name="Chua K.-O."/>
            <person name="Chan K.-G."/>
            <person name="See-Too W.-S."/>
        </authorList>
    </citation>
    <scope>NUCLEOTIDE SEQUENCE [LARGE SCALE GENOMIC DNA]</scope>
    <source>
        <strain evidence="2 3">AH83</strain>
    </source>
</reference>
<dbReference type="InterPro" id="IPR001387">
    <property type="entry name" value="Cro/C1-type_HTH"/>
</dbReference>
<dbReference type="RefSeq" id="WP_141460673.1">
    <property type="nucleotide sequence ID" value="NZ_CP038141.1"/>
</dbReference>
<dbReference type="EMBL" id="CP038141">
    <property type="protein sequence ID" value="QDH17080.1"/>
    <property type="molecule type" value="Genomic_DNA"/>
</dbReference>
<organism evidence="2 3">
    <name type="scientific">Swingsia samuiensis</name>
    <dbReference type="NCBI Taxonomy" id="1293412"/>
    <lineage>
        <taxon>Bacteria</taxon>
        <taxon>Pseudomonadati</taxon>
        <taxon>Pseudomonadota</taxon>
        <taxon>Alphaproteobacteria</taxon>
        <taxon>Acetobacterales</taxon>
        <taxon>Acetobacteraceae</taxon>
        <taxon>Swingsia</taxon>
    </lineage>
</organism>
<dbReference type="SMART" id="SM00530">
    <property type="entry name" value="HTH_XRE"/>
    <property type="match status" value="1"/>
</dbReference>
<dbReference type="KEGG" id="ssam:E3D00_05500"/>
<protein>
    <submittedName>
        <fullName evidence="2">XRE family transcriptional regulator</fullName>
    </submittedName>
</protein>
<dbReference type="Proteomes" id="UP000316313">
    <property type="component" value="Chromosome"/>
</dbReference>
<evidence type="ECO:0000313" key="3">
    <source>
        <dbReference type="Proteomes" id="UP000316313"/>
    </source>
</evidence>
<dbReference type="GO" id="GO:0003677">
    <property type="term" value="F:DNA binding"/>
    <property type="evidence" value="ECO:0007669"/>
    <property type="project" value="InterPro"/>
</dbReference>
<feature type="domain" description="HTH cro/C1-type" evidence="1">
    <location>
        <begin position="27"/>
        <end position="81"/>
    </location>
</feature>
<dbReference type="SUPFAM" id="SSF47413">
    <property type="entry name" value="lambda repressor-like DNA-binding domains"/>
    <property type="match status" value="1"/>
</dbReference>
<proteinExistence type="predicted"/>
<evidence type="ECO:0000259" key="1">
    <source>
        <dbReference type="PROSITE" id="PS50943"/>
    </source>
</evidence>
<dbReference type="PANTHER" id="PTHR43236:SF1">
    <property type="entry name" value="BLL7220 PROTEIN"/>
    <property type="match status" value="1"/>
</dbReference>
<keyword evidence="3" id="KW-1185">Reference proteome</keyword>
<dbReference type="AlphaFoldDB" id="A0A4Y6UJU5"/>
<dbReference type="OrthoDB" id="9797172at2"/>
<name>A0A4Y6UJU5_9PROT</name>
<dbReference type="PROSITE" id="PS50943">
    <property type="entry name" value="HTH_CROC1"/>
    <property type="match status" value="1"/>
</dbReference>
<accession>A0A4Y6UJU5</accession>
<dbReference type="InterPro" id="IPR052345">
    <property type="entry name" value="Rad_response_metalloprotease"/>
</dbReference>
<sequence>MNRRKGPEDVKNTASASPVDVHVGNRIRLRRTLMGLSQEKLAEALGLTFQQVQKYERGANRVSASRLHDLSHILDVPVGFFFDDMQDKKPTSIEKKETSIEPMAWSGGFAEEQATFSGPKPHSSSSSSSVPRLFETPVDEAALFSRRETVDLVRAYYRISDKTVRNKFVDLMKSLASDEAKG</sequence>
<evidence type="ECO:0000313" key="2">
    <source>
        <dbReference type="EMBL" id="QDH17080.1"/>
    </source>
</evidence>